<gene>
    <name evidence="1" type="ORF">SCALOS_LOCUS11395</name>
</gene>
<organism evidence="1 2">
    <name type="scientific">Scutellospora calospora</name>
    <dbReference type="NCBI Taxonomy" id="85575"/>
    <lineage>
        <taxon>Eukaryota</taxon>
        <taxon>Fungi</taxon>
        <taxon>Fungi incertae sedis</taxon>
        <taxon>Mucoromycota</taxon>
        <taxon>Glomeromycotina</taxon>
        <taxon>Glomeromycetes</taxon>
        <taxon>Diversisporales</taxon>
        <taxon>Gigasporaceae</taxon>
        <taxon>Scutellospora</taxon>
    </lineage>
</organism>
<proteinExistence type="predicted"/>
<keyword evidence="2" id="KW-1185">Reference proteome</keyword>
<feature type="non-terminal residue" evidence="1">
    <location>
        <position position="1"/>
    </location>
</feature>
<comment type="caution">
    <text evidence="1">The sequence shown here is derived from an EMBL/GenBank/DDBJ whole genome shotgun (WGS) entry which is preliminary data.</text>
</comment>
<sequence length="55" mass="5871">TAESVLLEAVCLVEIIADSKILFFEVEVEVFVTLAGEVVPAAEIFFGEAVGTELL</sequence>
<evidence type="ECO:0000313" key="2">
    <source>
        <dbReference type="Proteomes" id="UP000789860"/>
    </source>
</evidence>
<reference evidence="1" key="1">
    <citation type="submission" date="2021-06" db="EMBL/GenBank/DDBJ databases">
        <authorList>
            <person name="Kallberg Y."/>
            <person name="Tangrot J."/>
            <person name="Rosling A."/>
        </authorList>
    </citation>
    <scope>NUCLEOTIDE SEQUENCE</scope>
    <source>
        <strain evidence="1">AU212A</strain>
    </source>
</reference>
<evidence type="ECO:0000313" key="1">
    <source>
        <dbReference type="EMBL" id="CAG8725179.1"/>
    </source>
</evidence>
<dbReference type="EMBL" id="CAJVPM010049498">
    <property type="protein sequence ID" value="CAG8725179.1"/>
    <property type="molecule type" value="Genomic_DNA"/>
</dbReference>
<dbReference type="Proteomes" id="UP000789860">
    <property type="component" value="Unassembled WGS sequence"/>
</dbReference>
<name>A0ACA9PU27_9GLOM</name>
<accession>A0ACA9PU27</accession>
<protein>
    <submittedName>
        <fullName evidence="1">10865_t:CDS:1</fullName>
    </submittedName>
</protein>